<dbReference type="PROSITE" id="PS50908">
    <property type="entry name" value="RWD"/>
    <property type="match status" value="1"/>
</dbReference>
<dbReference type="GO" id="GO:0034198">
    <property type="term" value="P:cellular response to amino acid starvation"/>
    <property type="evidence" value="ECO:0000318"/>
    <property type="project" value="GO_Central"/>
</dbReference>
<dbReference type="eggNOG" id="KOG1035">
    <property type="taxonomic scope" value="Eukaryota"/>
</dbReference>
<feature type="compositionally biased region" description="Acidic residues" evidence="13">
    <location>
        <begin position="667"/>
        <end position="689"/>
    </location>
</feature>
<dbReference type="Gene3D" id="3.30.930.10">
    <property type="entry name" value="Bira Bifunctional Protein, Domain 2"/>
    <property type="match status" value="1"/>
</dbReference>
<feature type="binding site" evidence="11 12">
    <location>
        <position position="569"/>
    </location>
    <ligand>
        <name>ATP</name>
        <dbReference type="ChEBI" id="CHEBI:30616"/>
    </ligand>
</feature>
<dbReference type="InterPro" id="IPR017441">
    <property type="entry name" value="Protein_kinase_ATP_BS"/>
</dbReference>
<dbReference type="Pfam" id="PF05773">
    <property type="entry name" value="RWD"/>
    <property type="match status" value="1"/>
</dbReference>
<dbReference type="GO" id="GO:0005634">
    <property type="term" value="C:nucleus"/>
    <property type="evidence" value="ECO:0000318"/>
    <property type="project" value="GO_Central"/>
</dbReference>
<dbReference type="STRING" id="6669.E9G227"/>
<sequence>MNVEEEESLEVRQRNEIQALQAIFTSDFVAVNLSSNSEKWSPPEFILLLKPQKGLSQDEVHATVQLRVKFPCDYPQSYPSIKLENGEGISSKDIEKLQLELEQLCKEGVGEEVTFNLAHHAQGFLAERNQKPRFQSFHEEMLAAQRNNMEKSVLEEKSRQVREDEQQLIAFCEEIQKKQPALLSELRRITNLDPNQLPFLEINLGSSQTSNTNEDQSNLDHTIEAQKLCTHPKVQKISFSNKDGGRIYYCGPCLGVCRPNRYICAGVEPNLKEAATITTFQISCGNLESRRKQISLVEQEFRLLQRNVHHSALIPLLAFKWEMSEDEECFYLYVAEQLVPGLSLNFFINRGFSVSVDILRHITGSILQALQVLHRANVVHKNLRHSSIFLDSFGEVKVGDYSLESRINEIFSIQDDRPSLSMYPSAPGRGGKRGDIHRLGILLWTLYQGNIVHRWDCLKLPSSMPLLLRDLIGKCIGSDIEKDRMSIDEVLSHAFLKTPIFREHQEQEESRDDDKFRSDVPQVAFRTEMPHIPSRLLSEFETLQFLGSGGFGDVLKVRNKLDGNIYAIKRILLDAKSRQLNKKITREVKLLSRLNHENIVRYYNSWLETVQTDSPSRSGHSESRDDPKVNGMKQNNVAESDSSDLSHSRGPWFIKPQESSSSGGIEFDSDGIESSSSEEEESSKEEDTVDAPNSSSRSLQSMYIQMEYCEKSTLRTAIDSELFRDKPRIWRLFREIVEGLAYIHLQGIIHRDLKPVNIFLDSEDRVKIGDFGLATSSPLTTLATAATVDAIDGASNRIALSNDKSSEIASNSGQLTGQIGTVLYVAPELKATGKTNYNEKVDIYSLGIIFFEMCHPPLLTGMERIKVLSSLRLPEIVLPVSDNLTGKEVQLINWLLNHNPSARPSSTELLQSPILPPPQLEEAELQEMIRHTLSNTQSKAYKHLVASCFQQKMTISEDLVYNMDMTSSAGLQQSAWIFQAVQEVFVKHCQRRGAIYFKTPTLSPKKGQPNQGFSQVLLMNHAGSIVTLPTDLQTPFARFISRSNLTWLKRYCIDYVYSERKLVGLHPKSFPELAFDIVTPSPSSVLADAEVLVTISDVFSDQRLKIERKITLELGHHLLLKAVLIHCGIPEDKRSELCHILKTRSKSEGQIQNKTAKLAISRQSIDMLLNLLELEGSVAKVTAALTNLISRKGEAASLAKQALHELDAVATHAECMGLRNTYSIRIDTALQNYTTHWGMVFRFVCRSNLRKTKIDDVLATGGRYDALVRSFQNALVNRKKVDGEPMSQPTVVGGLIHLDRVAAILKETEVVEERVLVYVAICTVGYRPQTKEQASLVKDLWNNGVRATVLDHCQSLDEAQIWCREKNVPHIVILKDSEVGSARLKTWEKDRYTERKMMLGELIDVLKCSAESASDTTESFVSHTRQDSMNRSNSLSETCGNQTATSLQGIAGNPIVNFHIVIEEKLPVHARKRYEKQILKHIQTTLQNFHSRVQVDIVAIEATAVVVQSLLIALYVDPSDAKAVEQAIGVVVDKHRRQRKYLQRIYEQLLQLKFEKHVTVLMIYGLHDNSSRICM</sequence>
<dbReference type="InterPro" id="IPR008271">
    <property type="entry name" value="Ser/Thr_kinase_AS"/>
</dbReference>
<dbReference type="InterPro" id="IPR006575">
    <property type="entry name" value="RWD_dom"/>
</dbReference>
<evidence type="ECO:0000256" key="7">
    <source>
        <dbReference type="ARBA" id="ARBA00037982"/>
    </source>
</evidence>
<dbReference type="Gene3D" id="3.40.50.800">
    <property type="entry name" value="Anticodon-binding domain"/>
    <property type="match status" value="1"/>
</dbReference>
<dbReference type="PANTHER" id="PTHR11042">
    <property type="entry name" value="EUKARYOTIC TRANSLATION INITIATION FACTOR 2-ALPHA KINASE EIF2-ALPHA KINASE -RELATED"/>
    <property type="match status" value="1"/>
</dbReference>
<gene>
    <name evidence="16" type="ORF">DAPPUDRAFT_313217</name>
</gene>
<dbReference type="GO" id="GO:0005524">
    <property type="term" value="F:ATP binding"/>
    <property type="evidence" value="ECO:0007669"/>
    <property type="project" value="UniProtKB-UniRule"/>
</dbReference>
<evidence type="ECO:0000256" key="2">
    <source>
        <dbReference type="ARBA" id="ARBA00022527"/>
    </source>
</evidence>
<evidence type="ECO:0000256" key="4">
    <source>
        <dbReference type="ARBA" id="ARBA00022741"/>
    </source>
</evidence>
<dbReference type="CDD" id="cd14046">
    <property type="entry name" value="STKc_EIF2AK4_GCN2_rpt2"/>
    <property type="match status" value="1"/>
</dbReference>
<dbReference type="OMA" id="FEDIAWD"/>
<dbReference type="InterPro" id="IPR036621">
    <property type="entry name" value="Anticodon-bd_dom_sf"/>
</dbReference>
<dbReference type="InterPro" id="IPR016255">
    <property type="entry name" value="Gcn2"/>
</dbReference>
<organism evidence="16 17">
    <name type="scientific">Daphnia pulex</name>
    <name type="common">Water flea</name>
    <dbReference type="NCBI Taxonomy" id="6669"/>
    <lineage>
        <taxon>Eukaryota</taxon>
        <taxon>Metazoa</taxon>
        <taxon>Ecdysozoa</taxon>
        <taxon>Arthropoda</taxon>
        <taxon>Crustacea</taxon>
        <taxon>Branchiopoda</taxon>
        <taxon>Diplostraca</taxon>
        <taxon>Cladocera</taxon>
        <taxon>Anomopoda</taxon>
        <taxon>Daphniidae</taxon>
        <taxon>Daphnia</taxon>
    </lineage>
</organism>
<dbReference type="InterPro" id="IPR024435">
    <property type="entry name" value="HisRS-related_dom"/>
</dbReference>
<dbReference type="Gene3D" id="3.30.200.20">
    <property type="entry name" value="Phosphorylase Kinase, domain 1"/>
    <property type="match status" value="1"/>
</dbReference>
<dbReference type="InterPro" id="IPR050339">
    <property type="entry name" value="CC_SR_Kinase"/>
</dbReference>
<feature type="domain" description="Protein kinase" evidence="14">
    <location>
        <begin position="540"/>
        <end position="915"/>
    </location>
</feature>
<feature type="compositionally biased region" description="Polar residues" evidence="13">
    <location>
        <begin position="632"/>
        <end position="645"/>
    </location>
</feature>
<feature type="compositionally biased region" description="Basic and acidic residues" evidence="13">
    <location>
        <begin position="619"/>
        <end position="628"/>
    </location>
</feature>
<dbReference type="Gene3D" id="3.10.110.10">
    <property type="entry name" value="Ubiquitin Conjugating Enzyme"/>
    <property type="match status" value="1"/>
</dbReference>
<dbReference type="PROSITE" id="PS00108">
    <property type="entry name" value="PROTEIN_KINASE_ST"/>
    <property type="match status" value="1"/>
</dbReference>
<evidence type="ECO:0000256" key="12">
    <source>
        <dbReference type="PROSITE-ProRule" id="PRU10141"/>
    </source>
</evidence>
<evidence type="ECO:0000256" key="10">
    <source>
        <dbReference type="PIRSR" id="PIRSR000660-1"/>
    </source>
</evidence>
<keyword evidence="5" id="KW-0418">Kinase</keyword>
<dbReference type="Proteomes" id="UP000000305">
    <property type="component" value="Unassembled WGS sequence"/>
</dbReference>
<dbReference type="PANTHER" id="PTHR11042:SF136">
    <property type="entry name" value="EIF-2-ALPHA KINASE GCN2"/>
    <property type="match status" value="1"/>
</dbReference>
<dbReference type="PROSITE" id="PS50011">
    <property type="entry name" value="PROTEIN_KINASE_DOM"/>
    <property type="match status" value="2"/>
</dbReference>
<evidence type="ECO:0000256" key="6">
    <source>
        <dbReference type="ARBA" id="ARBA00022840"/>
    </source>
</evidence>
<dbReference type="InterPro" id="IPR041715">
    <property type="entry name" value="HisRS-like_core"/>
</dbReference>
<dbReference type="InParanoid" id="E9G227"/>
<dbReference type="Pfam" id="PF12745">
    <property type="entry name" value="HGTP_anticodon2"/>
    <property type="match status" value="1"/>
</dbReference>
<dbReference type="EC" id="2.7.11.1" evidence="1"/>
<dbReference type="PROSITE" id="PS00107">
    <property type="entry name" value="PROTEIN_KINASE_ATP"/>
    <property type="match status" value="1"/>
</dbReference>
<name>E9G227_DAPPU</name>
<dbReference type="SUPFAM" id="SSF55681">
    <property type="entry name" value="Class II aaRS and biotin synthetases"/>
    <property type="match status" value="1"/>
</dbReference>
<dbReference type="InterPro" id="IPR045864">
    <property type="entry name" value="aa-tRNA-synth_II/BPL/LPL"/>
</dbReference>
<dbReference type="SMART" id="SM00220">
    <property type="entry name" value="S_TKc"/>
    <property type="match status" value="1"/>
</dbReference>
<dbReference type="InterPro" id="IPR016135">
    <property type="entry name" value="UBQ-conjugating_enzyme/RWD"/>
</dbReference>
<dbReference type="PhylomeDB" id="E9G227"/>
<comment type="catalytic activity">
    <reaction evidence="8">
        <text>L-threonyl-[protein] + ATP = O-phospho-L-threonyl-[protein] + ADP + H(+)</text>
        <dbReference type="Rhea" id="RHEA:46608"/>
        <dbReference type="Rhea" id="RHEA-COMP:11060"/>
        <dbReference type="Rhea" id="RHEA-COMP:11605"/>
        <dbReference type="ChEBI" id="CHEBI:15378"/>
        <dbReference type="ChEBI" id="CHEBI:30013"/>
        <dbReference type="ChEBI" id="CHEBI:30616"/>
        <dbReference type="ChEBI" id="CHEBI:61977"/>
        <dbReference type="ChEBI" id="CHEBI:456216"/>
        <dbReference type="EC" id="2.7.11.1"/>
    </reaction>
</comment>
<dbReference type="Pfam" id="PF00069">
    <property type="entry name" value="Pkinase"/>
    <property type="match status" value="3"/>
</dbReference>
<keyword evidence="2" id="KW-0723">Serine/threonine-protein kinase</keyword>
<keyword evidence="6 11" id="KW-0067">ATP-binding</keyword>
<dbReference type="CDD" id="cd23823">
    <property type="entry name" value="RWD_GCN2"/>
    <property type="match status" value="1"/>
</dbReference>
<feature type="region of interest" description="Disordered" evidence="13">
    <location>
        <begin position="1419"/>
        <end position="1438"/>
    </location>
</feature>
<dbReference type="GO" id="GO:0009893">
    <property type="term" value="P:positive regulation of metabolic process"/>
    <property type="evidence" value="ECO:0007669"/>
    <property type="project" value="UniProtKB-ARBA"/>
</dbReference>
<evidence type="ECO:0000259" key="15">
    <source>
        <dbReference type="PROSITE" id="PS50908"/>
    </source>
</evidence>
<protein>
    <recommendedName>
        <fullName evidence="1">non-specific serine/threonine protein kinase</fullName>
        <ecNumber evidence="1">2.7.11.1</ecNumber>
    </recommendedName>
</protein>
<dbReference type="Gene3D" id="1.10.510.10">
    <property type="entry name" value="Transferase(Phosphotransferase) domain 1"/>
    <property type="match status" value="2"/>
</dbReference>
<dbReference type="EMBL" id="GL732530">
    <property type="protein sequence ID" value="EFX86379.1"/>
    <property type="molecule type" value="Genomic_DNA"/>
</dbReference>
<evidence type="ECO:0000313" key="16">
    <source>
        <dbReference type="EMBL" id="EFX86379.1"/>
    </source>
</evidence>
<feature type="active site" description="Proton acceptor" evidence="10">
    <location>
        <position position="752"/>
    </location>
</feature>
<dbReference type="GO" id="GO:0004694">
    <property type="term" value="F:eukaryotic translation initiation factor 2alpha kinase activity"/>
    <property type="evidence" value="ECO:0000318"/>
    <property type="project" value="GO_Central"/>
</dbReference>
<accession>E9G227</accession>
<evidence type="ECO:0000259" key="14">
    <source>
        <dbReference type="PROSITE" id="PS50011"/>
    </source>
</evidence>
<dbReference type="SMART" id="SM00591">
    <property type="entry name" value="RWD"/>
    <property type="match status" value="1"/>
</dbReference>
<dbReference type="InterPro" id="IPR000719">
    <property type="entry name" value="Prot_kinase_dom"/>
</dbReference>
<comment type="similarity">
    <text evidence="7">Belongs to the protein kinase superfamily. Ser/Thr protein kinase family. GCN2 subfamily.</text>
</comment>
<evidence type="ECO:0000256" key="5">
    <source>
        <dbReference type="ARBA" id="ARBA00022777"/>
    </source>
</evidence>
<dbReference type="GO" id="GO:0005829">
    <property type="term" value="C:cytosol"/>
    <property type="evidence" value="ECO:0000318"/>
    <property type="project" value="GO_Central"/>
</dbReference>
<feature type="domain" description="RWD" evidence="15">
    <location>
        <begin position="15"/>
        <end position="128"/>
    </location>
</feature>
<dbReference type="OrthoDB" id="6778822at2759"/>
<feature type="domain" description="Protein kinase" evidence="14">
    <location>
        <begin position="257"/>
        <end position="496"/>
    </location>
</feature>
<evidence type="ECO:0000256" key="8">
    <source>
        <dbReference type="ARBA" id="ARBA00047899"/>
    </source>
</evidence>
<evidence type="ECO:0000256" key="13">
    <source>
        <dbReference type="SAM" id="MobiDB-lite"/>
    </source>
</evidence>
<dbReference type="SUPFAM" id="SSF56112">
    <property type="entry name" value="Protein kinase-like (PK-like)"/>
    <property type="match status" value="2"/>
</dbReference>
<evidence type="ECO:0000256" key="11">
    <source>
        <dbReference type="PIRSR" id="PIRSR000660-2"/>
    </source>
</evidence>
<evidence type="ECO:0000313" key="17">
    <source>
        <dbReference type="Proteomes" id="UP000000305"/>
    </source>
</evidence>
<dbReference type="PIRSF" id="PIRSF000660">
    <property type="entry name" value="Ser/Thr_PK_GCN2"/>
    <property type="match status" value="1"/>
</dbReference>
<dbReference type="GO" id="GO:0005737">
    <property type="term" value="C:cytoplasm"/>
    <property type="evidence" value="ECO:0000318"/>
    <property type="project" value="GO_Central"/>
</dbReference>
<comment type="catalytic activity">
    <reaction evidence="9">
        <text>L-seryl-[protein] + ATP = O-phospho-L-seryl-[protein] + ADP + H(+)</text>
        <dbReference type="Rhea" id="RHEA:17989"/>
        <dbReference type="Rhea" id="RHEA-COMP:9863"/>
        <dbReference type="Rhea" id="RHEA-COMP:11604"/>
        <dbReference type="ChEBI" id="CHEBI:15378"/>
        <dbReference type="ChEBI" id="CHEBI:29999"/>
        <dbReference type="ChEBI" id="CHEBI:30616"/>
        <dbReference type="ChEBI" id="CHEBI:83421"/>
        <dbReference type="ChEBI" id="CHEBI:456216"/>
        <dbReference type="EC" id="2.7.11.1"/>
    </reaction>
</comment>
<evidence type="ECO:0000256" key="1">
    <source>
        <dbReference type="ARBA" id="ARBA00012513"/>
    </source>
</evidence>
<keyword evidence="3" id="KW-0808">Transferase</keyword>
<dbReference type="SUPFAM" id="SSF54495">
    <property type="entry name" value="UBC-like"/>
    <property type="match status" value="1"/>
</dbReference>
<evidence type="ECO:0000256" key="9">
    <source>
        <dbReference type="ARBA" id="ARBA00048679"/>
    </source>
</evidence>
<evidence type="ECO:0000256" key="3">
    <source>
        <dbReference type="ARBA" id="ARBA00022679"/>
    </source>
</evidence>
<dbReference type="GO" id="GO:0032057">
    <property type="term" value="P:negative regulation of translational initiation in response to stress"/>
    <property type="evidence" value="ECO:0000318"/>
    <property type="project" value="GO_Central"/>
</dbReference>
<dbReference type="FunCoup" id="E9G227">
    <property type="interactions" value="1928"/>
</dbReference>
<keyword evidence="17" id="KW-1185">Reference proteome</keyword>
<dbReference type="GO" id="GO:0000077">
    <property type="term" value="P:DNA damage checkpoint signaling"/>
    <property type="evidence" value="ECO:0007669"/>
    <property type="project" value="InterPro"/>
</dbReference>
<feature type="region of interest" description="Disordered" evidence="13">
    <location>
        <begin position="611"/>
        <end position="697"/>
    </location>
</feature>
<feature type="binding site" evidence="11">
    <location>
        <begin position="546"/>
        <end position="554"/>
    </location>
    <ligand>
        <name>ATP</name>
        <dbReference type="ChEBI" id="CHEBI:30616"/>
    </ligand>
</feature>
<dbReference type="HOGENOM" id="CLU_001222_1_0_1"/>
<dbReference type="Pfam" id="PF13393">
    <property type="entry name" value="tRNA-synt_His"/>
    <property type="match status" value="1"/>
</dbReference>
<dbReference type="KEGG" id="dpx:DAPPUDRAFT_313217"/>
<proteinExistence type="inferred from homology"/>
<dbReference type="FunFam" id="3.10.110.10:FF:000050">
    <property type="entry name" value="eIF-2-alpha kinase GCN2"/>
    <property type="match status" value="1"/>
</dbReference>
<reference evidence="16 17" key="1">
    <citation type="journal article" date="2011" name="Science">
        <title>The ecoresponsive genome of Daphnia pulex.</title>
        <authorList>
            <person name="Colbourne J.K."/>
            <person name="Pfrender M.E."/>
            <person name="Gilbert D."/>
            <person name="Thomas W.K."/>
            <person name="Tucker A."/>
            <person name="Oakley T.H."/>
            <person name="Tokishita S."/>
            <person name="Aerts A."/>
            <person name="Arnold G.J."/>
            <person name="Basu M.K."/>
            <person name="Bauer D.J."/>
            <person name="Caceres C.E."/>
            <person name="Carmel L."/>
            <person name="Casola C."/>
            <person name="Choi J.H."/>
            <person name="Detter J.C."/>
            <person name="Dong Q."/>
            <person name="Dusheyko S."/>
            <person name="Eads B.D."/>
            <person name="Frohlich T."/>
            <person name="Geiler-Samerotte K.A."/>
            <person name="Gerlach D."/>
            <person name="Hatcher P."/>
            <person name="Jogdeo S."/>
            <person name="Krijgsveld J."/>
            <person name="Kriventseva E.V."/>
            <person name="Kultz D."/>
            <person name="Laforsch C."/>
            <person name="Lindquist E."/>
            <person name="Lopez J."/>
            <person name="Manak J.R."/>
            <person name="Muller J."/>
            <person name="Pangilinan J."/>
            <person name="Patwardhan R.P."/>
            <person name="Pitluck S."/>
            <person name="Pritham E.J."/>
            <person name="Rechtsteiner A."/>
            <person name="Rho M."/>
            <person name="Rogozin I.B."/>
            <person name="Sakarya O."/>
            <person name="Salamov A."/>
            <person name="Schaack S."/>
            <person name="Shapiro H."/>
            <person name="Shiga Y."/>
            <person name="Skalitzky C."/>
            <person name="Smith Z."/>
            <person name="Souvorov A."/>
            <person name="Sung W."/>
            <person name="Tang Z."/>
            <person name="Tsuchiya D."/>
            <person name="Tu H."/>
            <person name="Vos H."/>
            <person name="Wang M."/>
            <person name="Wolf Y.I."/>
            <person name="Yamagata H."/>
            <person name="Yamada T."/>
            <person name="Ye Y."/>
            <person name="Shaw J.R."/>
            <person name="Andrews J."/>
            <person name="Crease T.J."/>
            <person name="Tang H."/>
            <person name="Lucas S.M."/>
            <person name="Robertson H.M."/>
            <person name="Bork P."/>
            <person name="Koonin E.V."/>
            <person name="Zdobnov E.M."/>
            <person name="Grigoriev I.V."/>
            <person name="Lynch M."/>
            <person name="Boore J.L."/>
        </authorList>
    </citation>
    <scope>NUCLEOTIDE SEQUENCE [LARGE SCALE GENOMIC DNA]</scope>
</reference>
<keyword evidence="4 11" id="KW-0547">Nucleotide-binding</keyword>
<dbReference type="InterPro" id="IPR011009">
    <property type="entry name" value="Kinase-like_dom_sf"/>
</dbReference>